<gene>
    <name evidence="1" type="ORF">METZ01_LOCUS411768</name>
</gene>
<reference evidence="1" key="1">
    <citation type="submission" date="2018-05" db="EMBL/GenBank/DDBJ databases">
        <authorList>
            <person name="Lanie J.A."/>
            <person name="Ng W.-L."/>
            <person name="Kazmierczak K.M."/>
            <person name="Andrzejewski T.M."/>
            <person name="Davidsen T.M."/>
            <person name="Wayne K.J."/>
            <person name="Tettelin H."/>
            <person name="Glass J.I."/>
            <person name="Rusch D."/>
            <person name="Podicherti R."/>
            <person name="Tsui H.-C.T."/>
            <person name="Winkler M.E."/>
        </authorList>
    </citation>
    <scope>NUCLEOTIDE SEQUENCE</scope>
</reference>
<name>A0A382WJX8_9ZZZZ</name>
<evidence type="ECO:0000313" key="1">
    <source>
        <dbReference type="EMBL" id="SVD58914.1"/>
    </source>
</evidence>
<organism evidence="1">
    <name type="scientific">marine metagenome</name>
    <dbReference type="NCBI Taxonomy" id="408172"/>
    <lineage>
        <taxon>unclassified sequences</taxon>
        <taxon>metagenomes</taxon>
        <taxon>ecological metagenomes</taxon>
    </lineage>
</organism>
<sequence>ERGTRPSLAKAKDPAGSHAPFAIEVGSAQFSSNRNTHMSQMALNREKAFD</sequence>
<accession>A0A382WJX8</accession>
<protein>
    <submittedName>
        <fullName evidence="1">Uncharacterized protein</fullName>
    </submittedName>
</protein>
<proteinExistence type="predicted"/>
<dbReference type="AlphaFoldDB" id="A0A382WJX8"/>
<dbReference type="EMBL" id="UINC01160326">
    <property type="protein sequence ID" value="SVD58914.1"/>
    <property type="molecule type" value="Genomic_DNA"/>
</dbReference>
<feature type="non-terminal residue" evidence="1">
    <location>
        <position position="1"/>
    </location>
</feature>